<accession>A0A508TGG0</accession>
<protein>
    <submittedName>
        <fullName evidence="1">Uncharacterized protein</fullName>
    </submittedName>
</protein>
<dbReference type="Proteomes" id="UP000328092">
    <property type="component" value="Unassembled WGS sequence"/>
</dbReference>
<dbReference type="EMBL" id="CAADFC020000016">
    <property type="protein sequence ID" value="VIO73317.1"/>
    <property type="molecule type" value="Genomic_DNA"/>
</dbReference>
<name>A0A508TGG0_9BRAD</name>
<evidence type="ECO:0000313" key="1">
    <source>
        <dbReference type="EMBL" id="VIO73317.1"/>
    </source>
</evidence>
<reference evidence="1" key="1">
    <citation type="submission" date="2019-02" db="EMBL/GenBank/DDBJ databases">
        <authorList>
            <person name="Pothier F.J."/>
        </authorList>
    </citation>
    <scope>NUCLEOTIDE SEQUENCE</scope>
    <source>
        <strain evidence="1">CI-1B</strain>
    </source>
</reference>
<proteinExistence type="predicted"/>
<gene>
    <name evidence="1" type="ORF">CI1B_49220</name>
</gene>
<keyword evidence="2" id="KW-1185">Reference proteome</keyword>
<comment type="caution">
    <text evidence="1">The sequence shown here is derived from an EMBL/GenBank/DDBJ whole genome shotgun (WGS) entry which is preliminary data.</text>
</comment>
<evidence type="ECO:0000313" key="2">
    <source>
        <dbReference type="Proteomes" id="UP000328092"/>
    </source>
</evidence>
<organism evidence="1 2">
    <name type="scientific">Bradyrhizobium ivorense</name>
    <dbReference type="NCBI Taxonomy" id="2511166"/>
    <lineage>
        <taxon>Bacteria</taxon>
        <taxon>Pseudomonadati</taxon>
        <taxon>Pseudomonadota</taxon>
        <taxon>Alphaproteobacteria</taxon>
        <taxon>Hyphomicrobiales</taxon>
        <taxon>Nitrobacteraceae</taxon>
        <taxon>Bradyrhizobium</taxon>
    </lineage>
</organism>
<dbReference type="AlphaFoldDB" id="A0A508TGG0"/>
<sequence>MPKTAVQEHRQTRSYEGHIDRTSCDSWNAVMDTKAKAFTKQS</sequence>